<comment type="similarity">
    <text evidence="1 2">Belongs to the small heat shock protein (HSP20) family.</text>
</comment>
<dbReference type="AlphaFoldDB" id="A0A8G2C7X0"/>
<comment type="caution">
    <text evidence="4">The sequence shown here is derived from an EMBL/GenBank/DDBJ whole genome shotgun (WGS) entry which is preliminary data.</text>
</comment>
<sequence>MARVGVIIHLVSIDTKMNPLIIHTIKICIQKSNLEICYIWFLEDIMDTTKLNPWNWLKKEDEEEKILPVKQHDLCRWHRRDRSPLLNLHDEIDRLFDKTFQGIDFKTPFFHKHAFPQLGILKPDVDISGTEKEYTITAELPGMTEEDISIELKGDSLILKGEKRQEKKSEDEGYYRVERNYGSFQRVLTVPKDADAENIKAQYSNGVITITLPRKAEAITESKKISIEKD</sequence>
<dbReference type="Pfam" id="PF00011">
    <property type="entry name" value="HSP20"/>
    <property type="match status" value="1"/>
</dbReference>
<evidence type="ECO:0000256" key="1">
    <source>
        <dbReference type="PROSITE-ProRule" id="PRU00285"/>
    </source>
</evidence>
<dbReference type="CDD" id="cd06464">
    <property type="entry name" value="ACD_sHsps-like"/>
    <property type="match status" value="1"/>
</dbReference>
<dbReference type="SUPFAM" id="SSF49764">
    <property type="entry name" value="HSP20-like chaperones"/>
    <property type="match status" value="1"/>
</dbReference>
<reference evidence="4 5" key="1">
    <citation type="submission" date="2016-11" db="EMBL/GenBank/DDBJ databases">
        <authorList>
            <person name="Varghese N."/>
            <person name="Submissions S."/>
        </authorList>
    </citation>
    <scope>NUCLEOTIDE SEQUENCE [LARGE SCALE GENOMIC DNA]</scope>
    <source>
        <strain evidence="4 5">DSM 17919</strain>
    </source>
</reference>
<dbReference type="Proteomes" id="UP000184001">
    <property type="component" value="Unassembled WGS sequence"/>
</dbReference>
<accession>A0A8G2C7X0</accession>
<dbReference type="Gene3D" id="2.60.40.790">
    <property type="match status" value="1"/>
</dbReference>
<dbReference type="EMBL" id="FQZR01000002">
    <property type="protein sequence ID" value="SHI71788.1"/>
    <property type="molecule type" value="Genomic_DNA"/>
</dbReference>
<keyword evidence="4" id="KW-0346">Stress response</keyword>
<dbReference type="InterPro" id="IPR031107">
    <property type="entry name" value="Small_HSP"/>
</dbReference>
<dbReference type="InterPro" id="IPR002068">
    <property type="entry name" value="A-crystallin/Hsp20_dom"/>
</dbReference>
<evidence type="ECO:0000313" key="5">
    <source>
        <dbReference type="Proteomes" id="UP000184001"/>
    </source>
</evidence>
<proteinExistence type="inferred from homology"/>
<name>A0A8G2C7X0_9BACT</name>
<evidence type="ECO:0000259" key="3">
    <source>
        <dbReference type="PROSITE" id="PS01031"/>
    </source>
</evidence>
<dbReference type="PANTHER" id="PTHR11527">
    <property type="entry name" value="HEAT-SHOCK PROTEIN 20 FAMILY MEMBER"/>
    <property type="match status" value="1"/>
</dbReference>
<dbReference type="InterPro" id="IPR008978">
    <property type="entry name" value="HSP20-like_chaperone"/>
</dbReference>
<organism evidence="4 5">
    <name type="scientific">Halodesulfovibrio aestuarii</name>
    <dbReference type="NCBI Taxonomy" id="126333"/>
    <lineage>
        <taxon>Bacteria</taxon>
        <taxon>Pseudomonadati</taxon>
        <taxon>Thermodesulfobacteriota</taxon>
        <taxon>Desulfovibrionia</taxon>
        <taxon>Desulfovibrionales</taxon>
        <taxon>Desulfovibrionaceae</taxon>
        <taxon>Halodesulfovibrio</taxon>
    </lineage>
</organism>
<feature type="domain" description="SHSP" evidence="3">
    <location>
        <begin position="116"/>
        <end position="230"/>
    </location>
</feature>
<evidence type="ECO:0000313" key="4">
    <source>
        <dbReference type="EMBL" id="SHI71788.1"/>
    </source>
</evidence>
<evidence type="ECO:0000256" key="2">
    <source>
        <dbReference type="RuleBase" id="RU003616"/>
    </source>
</evidence>
<gene>
    <name evidence="4" type="ORF">SAMN05660830_00760</name>
</gene>
<dbReference type="PROSITE" id="PS01031">
    <property type="entry name" value="SHSP"/>
    <property type="match status" value="1"/>
</dbReference>
<protein>
    <submittedName>
        <fullName evidence="4">Heat shock protein Hsp20</fullName>
    </submittedName>
</protein>